<dbReference type="Proteomes" id="UP001162060">
    <property type="component" value="Unassembled WGS sequence"/>
</dbReference>
<dbReference type="AlphaFoldDB" id="A0AAV1TPH3"/>
<evidence type="ECO:0000259" key="2">
    <source>
        <dbReference type="Pfam" id="PF24626"/>
    </source>
</evidence>
<feature type="compositionally biased region" description="Acidic residues" evidence="1">
    <location>
        <begin position="1"/>
        <end position="18"/>
    </location>
</feature>
<dbReference type="Pfam" id="PF24626">
    <property type="entry name" value="SH3_Tf2-1"/>
    <property type="match status" value="1"/>
</dbReference>
<comment type="caution">
    <text evidence="3">The sequence shown here is derived from an EMBL/GenBank/DDBJ whole genome shotgun (WGS) entry which is preliminary data.</text>
</comment>
<dbReference type="EMBL" id="CAKLBY020000072">
    <property type="protein sequence ID" value="CAK7924140.1"/>
    <property type="molecule type" value="Genomic_DNA"/>
</dbReference>
<evidence type="ECO:0000313" key="4">
    <source>
        <dbReference type="Proteomes" id="UP001162060"/>
    </source>
</evidence>
<evidence type="ECO:0000313" key="3">
    <source>
        <dbReference type="EMBL" id="CAK7924140.1"/>
    </source>
</evidence>
<gene>
    <name evidence="3" type="ORF">PM001_LOCUS9290</name>
</gene>
<evidence type="ECO:0000256" key="1">
    <source>
        <dbReference type="SAM" id="MobiDB-lite"/>
    </source>
</evidence>
<sequence>MDADVDGIDGDDDDDDDAGTLSIANDRQSEDDDTLTGEGNVISALYTKRTAVDKDESAEEFLLTREAVVCFVRDSIADALDRKKRSAERHGRANVLSFNEGNLVLLSTVNLPKHAVTNVGSSKALPKYIVPFRVLRRMGNAYTIELPHKMRTHPTFYVGRLRRTISTSPFRYAKNTSAVESRDHLRVVPFQRASLVDLRSDLFT</sequence>
<dbReference type="InterPro" id="IPR056924">
    <property type="entry name" value="SH3_Tf2-1"/>
</dbReference>
<organism evidence="3 4">
    <name type="scientific">Peronospora matthiolae</name>
    <dbReference type="NCBI Taxonomy" id="2874970"/>
    <lineage>
        <taxon>Eukaryota</taxon>
        <taxon>Sar</taxon>
        <taxon>Stramenopiles</taxon>
        <taxon>Oomycota</taxon>
        <taxon>Peronosporomycetes</taxon>
        <taxon>Peronosporales</taxon>
        <taxon>Peronosporaceae</taxon>
        <taxon>Peronospora</taxon>
    </lineage>
</organism>
<feature type="region of interest" description="Disordered" evidence="1">
    <location>
        <begin position="1"/>
        <end position="36"/>
    </location>
</feature>
<reference evidence="3" key="1">
    <citation type="submission" date="2024-01" db="EMBL/GenBank/DDBJ databases">
        <authorList>
            <person name="Webb A."/>
        </authorList>
    </citation>
    <scope>NUCLEOTIDE SEQUENCE</scope>
    <source>
        <strain evidence="3">Pm1</strain>
    </source>
</reference>
<protein>
    <recommendedName>
        <fullName evidence="2">Tf2-1-like SH3-like domain-containing protein</fullName>
    </recommendedName>
</protein>
<name>A0AAV1TPH3_9STRA</name>
<feature type="domain" description="Tf2-1-like SH3-like" evidence="2">
    <location>
        <begin position="101"/>
        <end position="163"/>
    </location>
</feature>
<accession>A0AAV1TPH3</accession>
<proteinExistence type="predicted"/>